<dbReference type="GO" id="GO:0009055">
    <property type="term" value="F:electron transfer activity"/>
    <property type="evidence" value="ECO:0007669"/>
    <property type="project" value="InterPro"/>
</dbReference>
<feature type="domain" description="Electron transfer flavoprotein alpha/beta-subunit N-terminal" evidence="1">
    <location>
        <begin position="22"/>
        <end position="212"/>
    </location>
</feature>
<reference evidence="3" key="1">
    <citation type="submission" date="2017-09" db="EMBL/GenBank/DDBJ databases">
        <title>Depth-based differentiation of microbial function through sediment-hosted aquifers and enrichment of novel symbionts in the deep terrestrial subsurface.</title>
        <authorList>
            <person name="Probst A.J."/>
            <person name="Ladd B."/>
            <person name="Jarett J.K."/>
            <person name="Geller-Mcgrath D.E."/>
            <person name="Sieber C.M.K."/>
            <person name="Emerson J.B."/>
            <person name="Anantharaman K."/>
            <person name="Thomas B.C."/>
            <person name="Malmstrom R."/>
            <person name="Stieglmeier M."/>
            <person name="Klingl A."/>
            <person name="Woyke T."/>
            <person name="Ryan C.M."/>
            <person name="Banfield J.F."/>
        </authorList>
    </citation>
    <scope>NUCLEOTIDE SEQUENCE [LARGE SCALE GENOMIC DNA]</scope>
</reference>
<evidence type="ECO:0000313" key="2">
    <source>
        <dbReference type="EMBL" id="PIV64669.1"/>
    </source>
</evidence>
<name>A0A2M7EAC9_9BACT</name>
<organism evidence="2 3">
    <name type="scientific">bacterium (Candidatus Ratteibacteria) CG01_land_8_20_14_3_00_40_19</name>
    <dbReference type="NCBI Taxonomy" id="2014290"/>
    <lineage>
        <taxon>Bacteria</taxon>
        <taxon>Candidatus Ratteibacteria</taxon>
    </lineage>
</organism>
<dbReference type="CDD" id="cd01714">
    <property type="entry name" value="ETF_beta"/>
    <property type="match status" value="1"/>
</dbReference>
<dbReference type="InterPro" id="IPR014730">
    <property type="entry name" value="ETF_a/b_N"/>
</dbReference>
<dbReference type="Pfam" id="PF01012">
    <property type="entry name" value="ETF"/>
    <property type="match status" value="1"/>
</dbReference>
<dbReference type="InterPro" id="IPR012255">
    <property type="entry name" value="ETF_b"/>
</dbReference>
<proteinExistence type="predicted"/>
<dbReference type="AlphaFoldDB" id="A0A2M7EAC9"/>
<sequence>MKIIVCIKQVPDTTDIKIDPETNRIIREGVEAIINPYDTYAIEEALRLKEKYGGETIVLSMGPPQAESALRGALSLGIDQGILLSDKDFAGSDTLATSYTLGQAIKKIGFDIIICGKEAMDGSTGQIGPELAETLGIPHIAYVSKVIEIKEKRLKVERMMEDHYEIFETSFPALITVTKEINEPRLPSLRGTLRAKKEKITAWNASDLKGEKERFGADGSPTWVIKVFRPEVRKQGIILEGNVSEIADKLYQELKKQNIL</sequence>
<dbReference type="PIRSF" id="PIRSF000090">
    <property type="entry name" value="Beta-ETF"/>
    <property type="match status" value="1"/>
</dbReference>
<dbReference type="Proteomes" id="UP000228886">
    <property type="component" value="Unassembled WGS sequence"/>
</dbReference>
<comment type="caution">
    <text evidence="2">The sequence shown here is derived from an EMBL/GenBank/DDBJ whole genome shotgun (WGS) entry which is preliminary data.</text>
</comment>
<dbReference type="SMART" id="SM00893">
    <property type="entry name" value="ETF"/>
    <property type="match status" value="1"/>
</dbReference>
<accession>A0A2M7EAC9</accession>
<gene>
    <name evidence="2" type="ORF">COS11_00955</name>
</gene>
<dbReference type="InterPro" id="IPR033948">
    <property type="entry name" value="ETF_beta_N"/>
</dbReference>
<dbReference type="InterPro" id="IPR014729">
    <property type="entry name" value="Rossmann-like_a/b/a_fold"/>
</dbReference>
<dbReference type="SUPFAM" id="SSF52402">
    <property type="entry name" value="Adenine nucleotide alpha hydrolases-like"/>
    <property type="match status" value="1"/>
</dbReference>
<evidence type="ECO:0000259" key="1">
    <source>
        <dbReference type="SMART" id="SM00893"/>
    </source>
</evidence>
<dbReference type="PANTHER" id="PTHR21294:SF17">
    <property type="entry name" value="PROTEIN FIXA"/>
    <property type="match status" value="1"/>
</dbReference>
<dbReference type="EMBL" id="PETL01000050">
    <property type="protein sequence ID" value="PIV64669.1"/>
    <property type="molecule type" value="Genomic_DNA"/>
</dbReference>
<evidence type="ECO:0000313" key="3">
    <source>
        <dbReference type="Proteomes" id="UP000228886"/>
    </source>
</evidence>
<dbReference type="PANTHER" id="PTHR21294">
    <property type="entry name" value="ELECTRON TRANSFER FLAVOPROTEIN BETA-SUBUNIT"/>
    <property type="match status" value="1"/>
</dbReference>
<dbReference type="Gene3D" id="3.40.50.620">
    <property type="entry name" value="HUPs"/>
    <property type="match status" value="1"/>
</dbReference>
<protein>
    <submittedName>
        <fullName evidence="2">Electron transfer flavoprotein subunit beta</fullName>
    </submittedName>
</protein>